<proteinExistence type="predicted"/>
<keyword evidence="2 4" id="KW-0863">Zinc-finger</keyword>
<evidence type="ECO:0000256" key="4">
    <source>
        <dbReference type="PROSITE-ProRule" id="PRU00042"/>
    </source>
</evidence>
<dbReference type="Gene3D" id="3.30.160.60">
    <property type="entry name" value="Classic Zinc Finger"/>
    <property type="match status" value="1"/>
</dbReference>
<dbReference type="GO" id="GO:0000981">
    <property type="term" value="F:DNA-binding transcription factor activity, RNA polymerase II-specific"/>
    <property type="evidence" value="ECO:0007669"/>
    <property type="project" value="TreeGrafter"/>
</dbReference>
<organism evidence="7 8">
    <name type="scientific">Extremus antarcticus</name>
    <dbReference type="NCBI Taxonomy" id="702011"/>
    <lineage>
        <taxon>Eukaryota</taxon>
        <taxon>Fungi</taxon>
        <taxon>Dikarya</taxon>
        <taxon>Ascomycota</taxon>
        <taxon>Pezizomycotina</taxon>
        <taxon>Dothideomycetes</taxon>
        <taxon>Dothideomycetidae</taxon>
        <taxon>Mycosphaerellales</taxon>
        <taxon>Extremaceae</taxon>
        <taxon>Extremus</taxon>
    </lineage>
</organism>
<feature type="domain" description="C2H2-type" evidence="6">
    <location>
        <begin position="347"/>
        <end position="374"/>
    </location>
</feature>
<evidence type="ECO:0000259" key="6">
    <source>
        <dbReference type="PROSITE" id="PS50157"/>
    </source>
</evidence>
<comment type="caution">
    <text evidence="7">The sequence shown here is derived from an EMBL/GenBank/DDBJ whole genome shotgun (WGS) entry which is preliminary data.</text>
</comment>
<dbReference type="GO" id="GO:0000978">
    <property type="term" value="F:RNA polymerase II cis-regulatory region sequence-specific DNA binding"/>
    <property type="evidence" value="ECO:0007669"/>
    <property type="project" value="TreeGrafter"/>
</dbReference>
<evidence type="ECO:0000256" key="2">
    <source>
        <dbReference type="ARBA" id="ARBA00022771"/>
    </source>
</evidence>
<reference evidence="7" key="1">
    <citation type="submission" date="2023-04" db="EMBL/GenBank/DDBJ databases">
        <title>Black Yeasts Isolated from many extreme environments.</title>
        <authorList>
            <person name="Coleine C."/>
            <person name="Stajich J.E."/>
            <person name="Selbmann L."/>
        </authorList>
    </citation>
    <scope>NUCLEOTIDE SEQUENCE</scope>
    <source>
        <strain evidence="7">CCFEE 5312</strain>
    </source>
</reference>
<feature type="compositionally biased region" description="Polar residues" evidence="5">
    <location>
        <begin position="270"/>
        <end position="290"/>
    </location>
</feature>
<evidence type="ECO:0000313" key="8">
    <source>
        <dbReference type="Proteomes" id="UP001271007"/>
    </source>
</evidence>
<evidence type="ECO:0000256" key="3">
    <source>
        <dbReference type="ARBA" id="ARBA00022833"/>
    </source>
</evidence>
<feature type="region of interest" description="Disordered" evidence="5">
    <location>
        <begin position="270"/>
        <end position="303"/>
    </location>
</feature>
<dbReference type="EMBL" id="JAWDJX010000027">
    <property type="protein sequence ID" value="KAK3051143.1"/>
    <property type="molecule type" value="Genomic_DNA"/>
</dbReference>
<dbReference type="PROSITE" id="PS00028">
    <property type="entry name" value="ZINC_FINGER_C2H2_1"/>
    <property type="match status" value="1"/>
</dbReference>
<feature type="compositionally biased region" description="Low complexity" evidence="5">
    <location>
        <begin position="291"/>
        <end position="303"/>
    </location>
</feature>
<feature type="region of interest" description="Disordered" evidence="5">
    <location>
        <begin position="69"/>
        <end position="108"/>
    </location>
</feature>
<dbReference type="InterPro" id="IPR036236">
    <property type="entry name" value="Znf_C2H2_sf"/>
</dbReference>
<dbReference type="PANTHER" id="PTHR23235">
    <property type="entry name" value="KRUEPPEL-LIKE TRANSCRIPTION FACTOR"/>
    <property type="match status" value="1"/>
</dbReference>
<evidence type="ECO:0000313" key="7">
    <source>
        <dbReference type="EMBL" id="KAK3051143.1"/>
    </source>
</evidence>
<dbReference type="PROSITE" id="PS50157">
    <property type="entry name" value="ZINC_FINGER_C2H2_2"/>
    <property type="match status" value="1"/>
</dbReference>
<feature type="region of interest" description="Disordered" evidence="5">
    <location>
        <begin position="398"/>
        <end position="418"/>
    </location>
</feature>
<dbReference type="SUPFAM" id="SSF57667">
    <property type="entry name" value="beta-beta-alpha zinc fingers"/>
    <property type="match status" value="1"/>
</dbReference>
<dbReference type="AlphaFoldDB" id="A0AAJ0G6S8"/>
<evidence type="ECO:0000256" key="1">
    <source>
        <dbReference type="ARBA" id="ARBA00022723"/>
    </source>
</evidence>
<dbReference type="SMART" id="SM00355">
    <property type="entry name" value="ZnF_C2H2"/>
    <property type="match status" value="3"/>
</dbReference>
<accession>A0AAJ0G6S8</accession>
<name>A0AAJ0G6S8_9PEZI</name>
<gene>
    <name evidence="7" type="ORF">LTR09_007539</name>
</gene>
<protein>
    <recommendedName>
        <fullName evidence="6">C2H2-type domain-containing protein</fullName>
    </recommendedName>
</protein>
<dbReference type="InterPro" id="IPR013087">
    <property type="entry name" value="Znf_C2H2_type"/>
</dbReference>
<dbReference type="Proteomes" id="UP001271007">
    <property type="component" value="Unassembled WGS sequence"/>
</dbReference>
<keyword evidence="1" id="KW-0479">Metal-binding</keyword>
<dbReference type="GO" id="GO:0008270">
    <property type="term" value="F:zinc ion binding"/>
    <property type="evidence" value="ECO:0007669"/>
    <property type="project" value="UniProtKB-KW"/>
</dbReference>
<keyword evidence="8" id="KW-1185">Reference proteome</keyword>
<feature type="region of interest" description="Disordered" evidence="5">
    <location>
        <begin position="149"/>
        <end position="169"/>
    </location>
</feature>
<keyword evidence="3" id="KW-0862">Zinc</keyword>
<dbReference type="PANTHER" id="PTHR23235:SF60">
    <property type="entry name" value="STRIPE, ISOFORM D"/>
    <property type="match status" value="1"/>
</dbReference>
<evidence type="ECO:0000256" key="5">
    <source>
        <dbReference type="SAM" id="MobiDB-lite"/>
    </source>
</evidence>
<sequence length="418" mass="46145">MSRSGNALTLWLPAKAAAVPSLNDIRTSRPHNTLTSHLKRSIMMGDPVESLYDERVIIALFPGYQPVRREGKARRGHDEDETGTRNSNEAVPTAIPNQGVHGTNGPRAIHSSVARDLTALGRLGFDAELNDPALREDYQQISRDLAQTLGADDQTNPPSHGTVGHPENGLAYGELTRLAAQHEGNLDRATATAEQYAIQSLHRLQPLKEPARAQDNTPCGCTHPAGFEERLRQAVMPPTHVQQQATRSITQSITSSEDVEGSYRLLPTTASPVMSSRTSFSTGGVHTPQTALSSSPQASSPSLPLQVGQTFTCSHYACRKKDYGWELPNQFNKHWKNCHTPEHEKQFGCDVCPKRYVWNKDLERHLRTHADGRPFLCSRCDHPFTRADNMARHFTTCGNSVASPSPSSRGSKKRRRQT</sequence>